<dbReference type="SUPFAM" id="SSF56112">
    <property type="entry name" value="Protein kinase-like (PK-like)"/>
    <property type="match status" value="1"/>
</dbReference>
<dbReference type="SMART" id="SM00220">
    <property type="entry name" value="S_TKc"/>
    <property type="match status" value="1"/>
</dbReference>
<keyword evidence="4" id="KW-0433">Leucine-rich repeat</keyword>
<dbReference type="PROSITE" id="PS00108">
    <property type="entry name" value="PROTEIN_KINASE_ST"/>
    <property type="match status" value="1"/>
</dbReference>
<dbReference type="InterPro" id="IPR011009">
    <property type="entry name" value="Kinase-like_dom_sf"/>
</dbReference>
<evidence type="ECO:0000256" key="16">
    <source>
        <dbReference type="RuleBase" id="RU000304"/>
    </source>
</evidence>
<evidence type="ECO:0000256" key="15">
    <source>
        <dbReference type="PROSITE-ProRule" id="PRU10141"/>
    </source>
</evidence>
<evidence type="ECO:0000313" key="19">
    <source>
        <dbReference type="Proteomes" id="UP000324897"/>
    </source>
</evidence>
<evidence type="ECO:0000313" key="18">
    <source>
        <dbReference type="EMBL" id="TVU29234.1"/>
    </source>
</evidence>
<dbReference type="InterPro" id="IPR017441">
    <property type="entry name" value="Protein_kinase_ATP_BS"/>
</dbReference>
<dbReference type="SUPFAM" id="SSF52058">
    <property type="entry name" value="L domain-like"/>
    <property type="match status" value="1"/>
</dbReference>
<evidence type="ECO:0000256" key="5">
    <source>
        <dbReference type="ARBA" id="ARBA00022679"/>
    </source>
</evidence>
<dbReference type="PROSITE" id="PS00107">
    <property type="entry name" value="PROTEIN_KINASE_ATP"/>
    <property type="match status" value="1"/>
</dbReference>
<dbReference type="GO" id="GO:0005524">
    <property type="term" value="F:ATP binding"/>
    <property type="evidence" value="ECO:0007669"/>
    <property type="project" value="UniProtKB-UniRule"/>
</dbReference>
<organism evidence="18 19">
    <name type="scientific">Eragrostis curvula</name>
    <name type="common">weeping love grass</name>
    <dbReference type="NCBI Taxonomy" id="38414"/>
    <lineage>
        <taxon>Eukaryota</taxon>
        <taxon>Viridiplantae</taxon>
        <taxon>Streptophyta</taxon>
        <taxon>Embryophyta</taxon>
        <taxon>Tracheophyta</taxon>
        <taxon>Spermatophyta</taxon>
        <taxon>Magnoliopsida</taxon>
        <taxon>Liliopsida</taxon>
        <taxon>Poales</taxon>
        <taxon>Poaceae</taxon>
        <taxon>PACMAD clade</taxon>
        <taxon>Chloridoideae</taxon>
        <taxon>Eragrostideae</taxon>
        <taxon>Eragrostidinae</taxon>
        <taxon>Eragrostis</taxon>
    </lineage>
</organism>
<dbReference type="PROSITE" id="PS50011">
    <property type="entry name" value="PROTEIN_KINASE_DOM"/>
    <property type="match status" value="1"/>
</dbReference>
<keyword evidence="5" id="KW-0808">Transferase</keyword>
<keyword evidence="12" id="KW-1133">Transmembrane helix</keyword>
<evidence type="ECO:0000256" key="4">
    <source>
        <dbReference type="ARBA" id="ARBA00022614"/>
    </source>
</evidence>
<name>A0A5J9V146_9POAL</name>
<dbReference type="AlphaFoldDB" id="A0A5J9V146"/>
<keyword evidence="6" id="KW-0812">Transmembrane</keyword>
<feature type="binding site" evidence="15">
    <location>
        <position position="280"/>
    </location>
    <ligand>
        <name>ATP</name>
        <dbReference type="ChEBI" id="CHEBI:30616"/>
    </ligand>
</feature>
<dbReference type="InterPro" id="IPR000719">
    <property type="entry name" value="Prot_kinase_dom"/>
</dbReference>
<comment type="caution">
    <text evidence="18">The sequence shown here is derived from an EMBL/GenBank/DDBJ whole genome shotgun (WGS) entry which is preliminary data.</text>
</comment>
<dbReference type="OrthoDB" id="785757at2759"/>
<evidence type="ECO:0000256" key="7">
    <source>
        <dbReference type="ARBA" id="ARBA00022729"/>
    </source>
</evidence>
<keyword evidence="3" id="KW-1003">Cell membrane</keyword>
<dbReference type="PANTHER" id="PTHR27008">
    <property type="entry name" value="OS04G0122200 PROTEIN"/>
    <property type="match status" value="1"/>
</dbReference>
<evidence type="ECO:0000256" key="2">
    <source>
        <dbReference type="ARBA" id="ARBA00008684"/>
    </source>
</evidence>
<dbReference type="GO" id="GO:0005886">
    <property type="term" value="C:plasma membrane"/>
    <property type="evidence" value="ECO:0007669"/>
    <property type="project" value="UniProtKB-SubCell"/>
</dbReference>
<evidence type="ECO:0000256" key="12">
    <source>
        <dbReference type="ARBA" id="ARBA00022989"/>
    </source>
</evidence>
<dbReference type="InterPro" id="IPR032675">
    <property type="entry name" value="LRR_dom_sf"/>
</dbReference>
<dbReference type="Pfam" id="PF00069">
    <property type="entry name" value="Pkinase"/>
    <property type="match status" value="1"/>
</dbReference>
<keyword evidence="8" id="KW-0677">Repeat</keyword>
<dbReference type="GO" id="GO:0004674">
    <property type="term" value="F:protein serine/threonine kinase activity"/>
    <property type="evidence" value="ECO:0007669"/>
    <property type="project" value="UniProtKB-KW"/>
</dbReference>
<dbReference type="Gene3D" id="1.10.510.10">
    <property type="entry name" value="Transferase(Phosphotransferase) domain 1"/>
    <property type="match status" value="1"/>
</dbReference>
<dbReference type="EMBL" id="RWGY01000011">
    <property type="protein sequence ID" value="TVU29234.1"/>
    <property type="molecule type" value="Genomic_DNA"/>
</dbReference>
<keyword evidence="19" id="KW-1185">Reference proteome</keyword>
<feature type="non-terminal residue" evidence="18">
    <location>
        <position position="1"/>
    </location>
</feature>
<accession>A0A5J9V146</accession>
<comment type="subcellular location">
    <subcellularLocation>
        <location evidence="1">Cell membrane</location>
        <topology evidence="1">Single-pass membrane protein</topology>
    </subcellularLocation>
</comment>
<reference evidence="18 19" key="1">
    <citation type="journal article" date="2019" name="Sci. Rep.">
        <title>A high-quality genome of Eragrostis curvula grass provides insights into Poaceae evolution and supports new strategies to enhance forage quality.</title>
        <authorList>
            <person name="Carballo J."/>
            <person name="Santos B.A.C.M."/>
            <person name="Zappacosta D."/>
            <person name="Garbus I."/>
            <person name="Selva J.P."/>
            <person name="Gallo C.A."/>
            <person name="Diaz A."/>
            <person name="Albertini E."/>
            <person name="Caccamo M."/>
            <person name="Echenique V."/>
        </authorList>
    </citation>
    <scope>NUCLEOTIDE SEQUENCE [LARGE SCALE GENOMIC DNA]</scope>
    <source>
        <strain evidence="19">cv. Victoria</strain>
        <tissue evidence="18">Leaf</tissue>
    </source>
</reference>
<evidence type="ECO:0000256" key="11">
    <source>
        <dbReference type="ARBA" id="ARBA00022840"/>
    </source>
</evidence>
<evidence type="ECO:0000256" key="3">
    <source>
        <dbReference type="ARBA" id="ARBA00022475"/>
    </source>
</evidence>
<evidence type="ECO:0000259" key="17">
    <source>
        <dbReference type="PROSITE" id="PS50011"/>
    </source>
</evidence>
<sequence length="423" mass="46895">MEQLFIRYIDAGDKSSMSEQPVKLTMAMLFTLLFSVRVGNIHCSTLGDNSTDMIWLLDFRKAITNDPDGILNSWNISTPFCEWKGVSCSRKHPGRVTALDLRDQGLFGKISPSLGNLTFLKKLNLSANRLSGVLPPFSRLGKLQFLSLTDNLLEGDIPDGLTNCSNLMVLALSRNMLVGEIPRKLSLLSNLKMLGLNLNNLSGVIPPMLNKTGLEFLALSDNQLGGGIIPDGLDEFLKVSYMDLAKATRNFSESNMIGRGSYGAVYRAKLTKVELDVAVKIFDLDMQVDTRGNHFKALIYEFMPRADALDYLHNGTERSVIHCDLKPTNILLDNDMIARLGDFGIASVLDNSKPIPIGESCSYNSIIPNGTIGYIAPGKRPTDPIFKDDLNIVNFVEKSFPDHIWQVVDAHIQRKNARTSLKR</sequence>
<protein>
    <recommendedName>
        <fullName evidence="17">Protein kinase domain-containing protein</fullName>
    </recommendedName>
</protein>
<dbReference type="FunFam" id="3.80.10.10:FF:000275">
    <property type="entry name" value="Leucine-rich repeat receptor-like protein kinase"/>
    <property type="match status" value="1"/>
</dbReference>
<gene>
    <name evidence="18" type="ORF">EJB05_20792</name>
</gene>
<evidence type="ECO:0000256" key="9">
    <source>
        <dbReference type="ARBA" id="ARBA00022741"/>
    </source>
</evidence>
<dbReference type="InterPro" id="IPR001611">
    <property type="entry name" value="Leu-rich_rpt"/>
</dbReference>
<dbReference type="Gene3D" id="3.80.10.10">
    <property type="entry name" value="Ribonuclease Inhibitor"/>
    <property type="match status" value="1"/>
</dbReference>
<comment type="similarity">
    <text evidence="2">Belongs to the protein kinase superfamily. Ser/Thr protein kinase family.</text>
</comment>
<evidence type="ECO:0000256" key="8">
    <source>
        <dbReference type="ARBA" id="ARBA00022737"/>
    </source>
</evidence>
<dbReference type="Proteomes" id="UP000324897">
    <property type="component" value="Chromosome 1"/>
</dbReference>
<keyword evidence="14" id="KW-0325">Glycoprotein</keyword>
<dbReference type="Pfam" id="PF00560">
    <property type="entry name" value="LRR_1"/>
    <property type="match status" value="2"/>
</dbReference>
<keyword evidence="7" id="KW-0732">Signal</keyword>
<evidence type="ECO:0000256" key="13">
    <source>
        <dbReference type="ARBA" id="ARBA00023136"/>
    </source>
</evidence>
<dbReference type="PANTHER" id="PTHR27008:SF499">
    <property type="entry name" value="OS06G0581500 PROTEIN"/>
    <property type="match status" value="1"/>
</dbReference>
<dbReference type="Gene3D" id="3.30.200.20">
    <property type="entry name" value="Phosphorylase Kinase, domain 1"/>
    <property type="match status" value="1"/>
</dbReference>
<evidence type="ECO:0000256" key="14">
    <source>
        <dbReference type="ARBA" id="ARBA00023180"/>
    </source>
</evidence>
<keyword evidence="10" id="KW-0418">Kinase</keyword>
<feature type="domain" description="Protein kinase" evidence="17">
    <location>
        <begin position="96"/>
        <end position="423"/>
    </location>
</feature>
<evidence type="ECO:0000256" key="10">
    <source>
        <dbReference type="ARBA" id="ARBA00022777"/>
    </source>
</evidence>
<dbReference type="InterPro" id="IPR013210">
    <property type="entry name" value="LRR_N_plant-typ"/>
</dbReference>
<dbReference type="InterPro" id="IPR051809">
    <property type="entry name" value="Plant_receptor-like_S/T_kinase"/>
</dbReference>
<dbReference type="InterPro" id="IPR008271">
    <property type="entry name" value="Ser/Thr_kinase_AS"/>
</dbReference>
<evidence type="ECO:0000256" key="1">
    <source>
        <dbReference type="ARBA" id="ARBA00004162"/>
    </source>
</evidence>
<keyword evidence="9 15" id="KW-0547">Nucleotide-binding</keyword>
<keyword evidence="16" id="KW-0723">Serine/threonine-protein kinase</keyword>
<dbReference type="Pfam" id="PF08263">
    <property type="entry name" value="LRRNT_2"/>
    <property type="match status" value="1"/>
</dbReference>
<keyword evidence="11 15" id="KW-0067">ATP-binding</keyword>
<dbReference type="Gramene" id="TVU29234">
    <property type="protein sequence ID" value="TVU29234"/>
    <property type="gene ID" value="EJB05_20792"/>
</dbReference>
<evidence type="ECO:0000256" key="6">
    <source>
        <dbReference type="ARBA" id="ARBA00022692"/>
    </source>
</evidence>
<proteinExistence type="inferred from homology"/>
<keyword evidence="13" id="KW-0472">Membrane</keyword>